<name>A0A058ZMC2_9RHOB</name>
<dbReference type="Proteomes" id="UP000024836">
    <property type="component" value="Unassembled WGS sequence"/>
</dbReference>
<organism evidence="1 2">
    <name type="scientific">Actibacterium atlanticum</name>
    <dbReference type="NCBI Taxonomy" id="1461693"/>
    <lineage>
        <taxon>Bacteria</taxon>
        <taxon>Pseudomonadati</taxon>
        <taxon>Pseudomonadota</taxon>
        <taxon>Alphaproteobacteria</taxon>
        <taxon>Rhodobacterales</taxon>
        <taxon>Roseobacteraceae</taxon>
        <taxon>Actibacterium</taxon>
    </lineage>
</organism>
<protein>
    <submittedName>
        <fullName evidence="1">Uncharacterized protein</fullName>
    </submittedName>
</protein>
<gene>
    <name evidence="1" type="ORF">ATO10_08127</name>
</gene>
<evidence type="ECO:0000313" key="1">
    <source>
        <dbReference type="EMBL" id="KCV82342.1"/>
    </source>
</evidence>
<dbReference type="RefSeq" id="WP_035250231.1">
    <property type="nucleotide sequence ID" value="NZ_AQQY01000004.1"/>
</dbReference>
<dbReference type="EMBL" id="AQQY01000004">
    <property type="protein sequence ID" value="KCV82342.1"/>
    <property type="molecule type" value="Genomic_DNA"/>
</dbReference>
<evidence type="ECO:0000313" key="2">
    <source>
        <dbReference type="Proteomes" id="UP000024836"/>
    </source>
</evidence>
<comment type="caution">
    <text evidence="1">The sequence shown here is derived from an EMBL/GenBank/DDBJ whole genome shotgun (WGS) entry which is preliminary data.</text>
</comment>
<accession>A0A058ZMC2</accession>
<keyword evidence="2" id="KW-1185">Reference proteome</keyword>
<reference evidence="1 2" key="1">
    <citation type="submission" date="2013-04" db="EMBL/GenBank/DDBJ databases">
        <title>Shimia sp. 22II-S11-Z10 Genome Sequencing.</title>
        <authorList>
            <person name="Lai Q."/>
            <person name="Li G."/>
            <person name="Shao Z."/>
        </authorList>
    </citation>
    <scope>NUCLEOTIDE SEQUENCE [LARGE SCALE GENOMIC DNA]</scope>
    <source>
        <strain evidence="2">22II-S11-Z10</strain>
    </source>
</reference>
<dbReference type="STRING" id="1461693.ATO10_08127"/>
<dbReference type="AlphaFoldDB" id="A0A058ZMC2"/>
<sequence>MTFHKKAQADKPAPLLILARLLAQVLVHLSLFAQPGHSKCPDCARNLDAWGWFGQKGTRTSFSGYTTISVDSACGAIRESVGLRPAMRETEFGLLSSLKGIQANER</sequence>
<proteinExistence type="predicted"/>